<comment type="caution">
    <text evidence="1">The sequence shown here is derived from an EMBL/GenBank/DDBJ whole genome shotgun (WGS) entry which is preliminary data.</text>
</comment>
<reference evidence="1" key="1">
    <citation type="journal article" date="2015" name="Nature">
        <title>Complex archaea that bridge the gap between prokaryotes and eukaryotes.</title>
        <authorList>
            <person name="Spang A."/>
            <person name="Saw J.H."/>
            <person name="Jorgensen S.L."/>
            <person name="Zaremba-Niedzwiedzka K."/>
            <person name="Martijn J."/>
            <person name="Lind A.E."/>
            <person name="van Eijk R."/>
            <person name="Schleper C."/>
            <person name="Guy L."/>
            <person name="Ettema T.J."/>
        </authorList>
    </citation>
    <scope>NUCLEOTIDE SEQUENCE</scope>
</reference>
<name>A0A0F9G517_9ZZZZ</name>
<sequence>MSDVPVTCSGLVSLVIEHDNTSDVFPYPTKVVAASLNADVAKGIATGLYIAAIARSGEERLPPRTYTLQHNVAFVK</sequence>
<evidence type="ECO:0000313" key="1">
    <source>
        <dbReference type="EMBL" id="KKL93768.1"/>
    </source>
</evidence>
<organism evidence="1">
    <name type="scientific">marine sediment metagenome</name>
    <dbReference type="NCBI Taxonomy" id="412755"/>
    <lineage>
        <taxon>unclassified sequences</taxon>
        <taxon>metagenomes</taxon>
        <taxon>ecological metagenomes</taxon>
    </lineage>
</organism>
<dbReference type="AlphaFoldDB" id="A0A0F9G517"/>
<proteinExistence type="predicted"/>
<protein>
    <submittedName>
        <fullName evidence="1">Uncharacterized protein</fullName>
    </submittedName>
</protein>
<gene>
    <name evidence="1" type="ORF">LCGC14_1871380</name>
</gene>
<dbReference type="EMBL" id="LAZR01019101">
    <property type="protein sequence ID" value="KKL93768.1"/>
    <property type="molecule type" value="Genomic_DNA"/>
</dbReference>
<accession>A0A0F9G517</accession>